<dbReference type="Proteomes" id="UP000199544">
    <property type="component" value="Unassembled WGS sequence"/>
</dbReference>
<dbReference type="EMBL" id="FNHW01000001">
    <property type="protein sequence ID" value="SDM85884.1"/>
    <property type="molecule type" value="Genomic_DNA"/>
</dbReference>
<feature type="region of interest" description="Disordered" evidence="1">
    <location>
        <begin position="224"/>
        <end position="244"/>
    </location>
</feature>
<keyword evidence="3" id="KW-0732">Signal</keyword>
<keyword evidence="2" id="KW-1133">Transmembrane helix</keyword>
<feature type="signal peptide" evidence="3">
    <location>
        <begin position="1"/>
        <end position="27"/>
    </location>
</feature>
<protein>
    <recommendedName>
        <fullName evidence="4">TPM domain-containing protein</fullName>
    </recommendedName>
</protein>
<keyword evidence="6" id="KW-1185">Reference proteome</keyword>
<dbReference type="AlphaFoldDB" id="A0A1G9WMZ7"/>
<evidence type="ECO:0000313" key="6">
    <source>
        <dbReference type="Proteomes" id="UP000199544"/>
    </source>
</evidence>
<organism evidence="5 6">
    <name type="scientific">Fictibacillus solisalsi</name>
    <dbReference type="NCBI Taxonomy" id="459525"/>
    <lineage>
        <taxon>Bacteria</taxon>
        <taxon>Bacillati</taxon>
        <taxon>Bacillota</taxon>
        <taxon>Bacilli</taxon>
        <taxon>Bacillales</taxon>
        <taxon>Fictibacillaceae</taxon>
        <taxon>Fictibacillus</taxon>
    </lineage>
</organism>
<keyword evidence="2" id="KW-0812">Transmembrane</keyword>
<name>A0A1G9WMZ7_9BACL</name>
<proteinExistence type="predicted"/>
<dbReference type="PANTHER" id="PTHR30373">
    <property type="entry name" value="UPF0603 PROTEIN YGCG"/>
    <property type="match status" value="1"/>
</dbReference>
<dbReference type="Gene3D" id="3.10.310.50">
    <property type="match status" value="1"/>
</dbReference>
<evidence type="ECO:0000256" key="1">
    <source>
        <dbReference type="SAM" id="MobiDB-lite"/>
    </source>
</evidence>
<dbReference type="STRING" id="459525.SAMN04488137_2277"/>
<dbReference type="PANTHER" id="PTHR30373:SF2">
    <property type="entry name" value="UPF0603 PROTEIN YGCG"/>
    <property type="match status" value="1"/>
</dbReference>
<reference evidence="6" key="1">
    <citation type="submission" date="2016-10" db="EMBL/GenBank/DDBJ databases">
        <authorList>
            <person name="Varghese N."/>
            <person name="Submissions S."/>
        </authorList>
    </citation>
    <scope>NUCLEOTIDE SEQUENCE [LARGE SCALE GENOMIC DNA]</scope>
    <source>
        <strain evidence="6">CGMCC 1.6854</strain>
    </source>
</reference>
<keyword evidence="2" id="KW-0472">Membrane</keyword>
<evidence type="ECO:0000313" key="5">
    <source>
        <dbReference type="EMBL" id="SDM85884.1"/>
    </source>
</evidence>
<evidence type="ECO:0000256" key="2">
    <source>
        <dbReference type="SAM" id="Phobius"/>
    </source>
</evidence>
<dbReference type="Pfam" id="PF04536">
    <property type="entry name" value="TPM_phosphatase"/>
    <property type="match status" value="1"/>
</dbReference>
<dbReference type="InterPro" id="IPR007621">
    <property type="entry name" value="TPM_dom"/>
</dbReference>
<feature type="chain" id="PRO_5011770479" description="TPM domain-containing protein" evidence="3">
    <location>
        <begin position="28"/>
        <end position="244"/>
    </location>
</feature>
<dbReference type="RefSeq" id="WP_090234619.1">
    <property type="nucleotide sequence ID" value="NZ_FNHW01000001.1"/>
</dbReference>
<evidence type="ECO:0000259" key="4">
    <source>
        <dbReference type="Pfam" id="PF04536"/>
    </source>
</evidence>
<accession>A0A1G9WMZ7</accession>
<dbReference type="OrthoDB" id="9810918at2"/>
<feature type="transmembrane region" description="Helical" evidence="2">
    <location>
        <begin position="188"/>
        <end position="209"/>
    </location>
</feature>
<evidence type="ECO:0000256" key="3">
    <source>
        <dbReference type="SAM" id="SignalP"/>
    </source>
</evidence>
<gene>
    <name evidence="5" type="ORF">SAMN04488137_2277</name>
</gene>
<sequence length="244" mass="26280">MFSKKFSLFLGLFVVFSLLTNAIPVSADAIPEPEGDIYVQDHAGVLSPQEKSKLLSQGRLLEDQTSAQLAVLTVKSIGDTPIEMYSNEAFRKFGLGTKEADNGVLLVLALSQKKIRIEVGYGLEGAIPDGKAGRILDENAVPYLKQGKNNEAIIHTYQALSKEIQKEYKGQDAPPSKNKKENKDPFSWFYIIIIVAIIFLDIKFFDGFLTYMILSMLSRGGGGGGGRRGGGGGSSGGGGAGRGW</sequence>
<feature type="domain" description="TPM" evidence="4">
    <location>
        <begin position="39"/>
        <end position="162"/>
    </location>
</feature>